<dbReference type="CDD" id="cd00167">
    <property type="entry name" value="SANT"/>
    <property type="match status" value="2"/>
</dbReference>
<feature type="domain" description="HTH myb-type" evidence="2">
    <location>
        <begin position="142"/>
        <end position="190"/>
    </location>
</feature>
<dbReference type="InterPro" id="IPR017930">
    <property type="entry name" value="Myb_dom"/>
</dbReference>
<name>A0ABR2H396_9EUKA</name>
<gene>
    <name evidence="3" type="ORF">M9Y10_030874</name>
</gene>
<dbReference type="InterPro" id="IPR009057">
    <property type="entry name" value="Homeodomain-like_sf"/>
</dbReference>
<dbReference type="SMART" id="SM00717">
    <property type="entry name" value="SANT"/>
    <property type="match status" value="2"/>
</dbReference>
<dbReference type="PROSITE" id="PS50090">
    <property type="entry name" value="MYB_LIKE"/>
    <property type="match status" value="2"/>
</dbReference>
<evidence type="ECO:0000259" key="1">
    <source>
        <dbReference type="PROSITE" id="PS50090"/>
    </source>
</evidence>
<evidence type="ECO:0000313" key="4">
    <source>
        <dbReference type="Proteomes" id="UP001470230"/>
    </source>
</evidence>
<keyword evidence="4" id="KW-1185">Reference proteome</keyword>
<feature type="domain" description="Myb-like" evidence="1">
    <location>
        <begin position="136"/>
        <end position="186"/>
    </location>
</feature>
<sequence>MANQCNTKKSQFLLPNTNLKIPKHLQSTYRSMLSKLGIINSKKVNNAFSFNINQAKKKTLNFTSARNESLIPKPSLNSQQASKDGKRIRIPFTKEEDEKIKQLVQTYGCRQWCYISSFIPGRTPKQCRDRYSNYLVPGLMNGQWTPREDELLTKLYLNLGPKWSKIQKLFPGRSTNSIKNRWNYFLCRQKNDQANKIGSKSNEINRLNQGGNENDDLDFSDFFSLNDESIFSTQSHDDLDESSLNNGNDLEDSYNYVYQLNEILQNADNENDDDWIIS</sequence>
<feature type="domain" description="HTH myb-type" evidence="2">
    <location>
        <begin position="84"/>
        <end position="139"/>
    </location>
</feature>
<dbReference type="InterPro" id="IPR001005">
    <property type="entry name" value="SANT/Myb"/>
</dbReference>
<reference evidence="3 4" key="1">
    <citation type="submission" date="2024-04" db="EMBL/GenBank/DDBJ databases">
        <title>Tritrichomonas musculus Genome.</title>
        <authorList>
            <person name="Alves-Ferreira E."/>
            <person name="Grigg M."/>
            <person name="Lorenzi H."/>
            <person name="Galac M."/>
        </authorList>
    </citation>
    <scope>NUCLEOTIDE SEQUENCE [LARGE SCALE GENOMIC DNA]</scope>
    <source>
        <strain evidence="3 4">EAF2021</strain>
    </source>
</reference>
<dbReference type="InterPro" id="IPR050560">
    <property type="entry name" value="MYB_TF"/>
</dbReference>
<dbReference type="PROSITE" id="PS51294">
    <property type="entry name" value="HTH_MYB"/>
    <property type="match status" value="2"/>
</dbReference>
<accession>A0ABR2H396</accession>
<organism evidence="3 4">
    <name type="scientific">Tritrichomonas musculus</name>
    <dbReference type="NCBI Taxonomy" id="1915356"/>
    <lineage>
        <taxon>Eukaryota</taxon>
        <taxon>Metamonada</taxon>
        <taxon>Parabasalia</taxon>
        <taxon>Tritrichomonadida</taxon>
        <taxon>Tritrichomonadidae</taxon>
        <taxon>Tritrichomonas</taxon>
    </lineage>
</organism>
<dbReference type="SUPFAM" id="SSF46689">
    <property type="entry name" value="Homeodomain-like"/>
    <property type="match status" value="1"/>
</dbReference>
<evidence type="ECO:0000259" key="2">
    <source>
        <dbReference type="PROSITE" id="PS51294"/>
    </source>
</evidence>
<dbReference type="Pfam" id="PF00249">
    <property type="entry name" value="Myb_DNA-binding"/>
    <property type="match status" value="2"/>
</dbReference>
<proteinExistence type="predicted"/>
<feature type="domain" description="Myb-like" evidence="1">
    <location>
        <begin position="84"/>
        <end position="135"/>
    </location>
</feature>
<comment type="caution">
    <text evidence="3">The sequence shown here is derived from an EMBL/GenBank/DDBJ whole genome shotgun (WGS) entry which is preliminary data.</text>
</comment>
<dbReference type="EMBL" id="JAPFFF010000047">
    <property type="protein sequence ID" value="KAK8840318.1"/>
    <property type="molecule type" value="Genomic_DNA"/>
</dbReference>
<protein>
    <recommendedName>
        <fullName evidence="5">Myb-like DNA-binding domain containing protein</fullName>
    </recommendedName>
</protein>
<dbReference type="PANTHER" id="PTHR45614:SF253">
    <property type="entry name" value="CHROMOSOME UNDETERMINED SCAFFOLD_38, WHOLE GENOME SHOTGUN SEQUENCE"/>
    <property type="match status" value="1"/>
</dbReference>
<dbReference type="PANTHER" id="PTHR45614">
    <property type="entry name" value="MYB PROTEIN-RELATED"/>
    <property type="match status" value="1"/>
</dbReference>
<evidence type="ECO:0000313" key="3">
    <source>
        <dbReference type="EMBL" id="KAK8840318.1"/>
    </source>
</evidence>
<dbReference type="Proteomes" id="UP001470230">
    <property type="component" value="Unassembled WGS sequence"/>
</dbReference>
<dbReference type="Gene3D" id="1.10.10.60">
    <property type="entry name" value="Homeodomain-like"/>
    <property type="match status" value="2"/>
</dbReference>
<evidence type="ECO:0008006" key="5">
    <source>
        <dbReference type="Google" id="ProtNLM"/>
    </source>
</evidence>